<protein>
    <submittedName>
        <fullName evidence="1">Uncharacterized protein</fullName>
    </submittedName>
</protein>
<reference evidence="2" key="1">
    <citation type="journal article" date="2023" name="Nat. Plants">
        <title>Single-cell RNA sequencing provides a high-resolution roadmap for understanding the multicellular compartmentation of specialized metabolism.</title>
        <authorList>
            <person name="Sun S."/>
            <person name="Shen X."/>
            <person name="Li Y."/>
            <person name="Li Y."/>
            <person name="Wang S."/>
            <person name="Li R."/>
            <person name="Zhang H."/>
            <person name="Shen G."/>
            <person name="Guo B."/>
            <person name="Wei J."/>
            <person name="Xu J."/>
            <person name="St-Pierre B."/>
            <person name="Chen S."/>
            <person name="Sun C."/>
        </authorList>
    </citation>
    <scope>NUCLEOTIDE SEQUENCE [LARGE SCALE GENOMIC DNA]</scope>
</reference>
<organism evidence="1 2">
    <name type="scientific">Catharanthus roseus</name>
    <name type="common">Madagascar periwinkle</name>
    <name type="synonym">Vinca rosea</name>
    <dbReference type="NCBI Taxonomy" id="4058"/>
    <lineage>
        <taxon>Eukaryota</taxon>
        <taxon>Viridiplantae</taxon>
        <taxon>Streptophyta</taxon>
        <taxon>Embryophyta</taxon>
        <taxon>Tracheophyta</taxon>
        <taxon>Spermatophyta</taxon>
        <taxon>Magnoliopsida</taxon>
        <taxon>eudicotyledons</taxon>
        <taxon>Gunneridae</taxon>
        <taxon>Pentapetalae</taxon>
        <taxon>asterids</taxon>
        <taxon>lamiids</taxon>
        <taxon>Gentianales</taxon>
        <taxon>Apocynaceae</taxon>
        <taxon>Rauvolfioideae</taxon>
        <taxon>Vinceae</taxon>
        <taxon>Catharanthinae</taxon>
        <taxon>Catharanthus</taxon>
    </lineage>
</organism>
<evidence type="ECO:0000313" key="1">
    <source>
        <dbReference type="EMBL" id="KAI5662362.1"/>
    </source>
</evidence>
<gene>
    <name evidence="1" type="ORF">M9H77_21685</name>
</gene>
<evidence type="ECO:0000313" key="2">
    <source>
        <dbReference type="Proteomes" id="UP001060085"/>
    </source>
</evidence>
<comment type="caution">
    <text evidence="1">The sequence shown here is derived from an EMBL/GenBank/DDBJ whole genome shotgun (WGS) entry which is preliminary data.</text>
</comment>
<sequence>MGKLERTSPFRLSSLLRLQKDPKLAFQLFLNPNPNDPNSSSKPFRYSLLSYDLIICKLGRAKMFNEMEKIIEKLRNDTRIMPKEVIFCNIISFYGRARLHRKAHQMFDEIPSFRCQRTIKSVNTLLNSLLMCGKFDEMTEVIRGIEKYACPDVYTYNILINACCVIGNLDNAWGVFDEMRRRGLQPNVVTFGTLIHGLCANSELDEAFKLKEIMERDFRMTPNAFVYVALIKQLCKCNEVDSAIKLKEEMLQKKVGLDSAVYATLISALFKADRKDDVFGLLEEMRMNGCKTDIVTYNAMIHGYCLQKDFGSALGILKEMEEKGCKPDVISYNVIIGGLCMDGKIKEANELFEDMPRRKCLPDIITYRTLFDGLCGGMLFKEAAFILDEMVFKNYLPRSSSVCKLVEGITQAGDTELLRMVSSSLAKGKFTDVTTWRMMVSMVYKKDNLSIISFLDTLREGKDDCVSSSTL</sequence>
<accession>A0ACC0APJ3</accession>
<dbReference type="EMBL" id="CM044705">
    <property type="protein sequence ID" value="KAI5662362.1"/>
    <property type="molecule type" value="Genomic_DNA"/>
</dbReference>
<dbReference type="Proteomes" id="UP001060085">
    <property type="component" value="Linkage Group LG05"/>
</dbReference>
<proteinExistence type="predicted"/>
<keyword evidence="2" id="KW-1185">Reference proteome</keyword>
<name>A0ACC0APJ3_CATRO</name>